<keyword evidence="3" id="KW-0560">Oxidoreductase</keyword>
<name>A0AAV6RUT2_SOLSE</name>
<comment type="function">
    <text evidence="4">Has an important function as a repair enzyme for proteins that have been inactivated by oxidation. Catalyzes the reversible oxidation-reduction of methionine sulfoxide in proteins to methionine.</text>
</comment>
<dbReference type="AlphaFoldDB" id="A0AAV6RUT2"/>
<dbReference type="GO" id="GO:0005737">
    <property type="term" value="C:cytoplasm"/>
    <property type="evidence" value="ECO:0007669"/>
    <property type="project" value="TreeGrafter"/>
</dbReference>
<dbReference type="Proteomes" id="UP000693946">
    <property type="component" value="Linkage Group LG17"/>
</dbReference>
<evidence type="ECO:0000256" key="7">
    <source>
        <dbReference type="ARBA" id="ARBA00048782"/>
    </source>
</evidence>
<evidence type="ECO:0000256" key="3">
    <source>
        <dbReference type="ARBA" id="ARBA00023002"/>
    </source>
</evidence>
<dbReference type="HAMAP" id="MF_01401">
    <property type="entry name" value="MsrA"/>
    <property type="match status" value="1"/>
</dbReference>
<evidence type="ECO:0000256" key="5">
    <source>
        <dbReference type="ARBA" id="ARBA00030273"/>
    </source>
</evidence>
<dbReference type="EC" id="1.8.4.11" evidence="2"/>
<dbReference type="PANTHER" id="PTHR42799">
    <property type="entry name" value="MITOCHONDRIAL PEPTIDE METHIONINE SULFOXIDE REDUCTASE"/>
    <property type="match status" value="1"/>
</dbReference>
<accession>A0AAV6RUT2</accession>
<evidence type="ECO:0000256" key="2">
    <source>
        <dbReference type="ARBA" id="ARBA00012502"/>
    </source>
</evidence>
<dbReference type="PANTHER" id="PTHR42799:SF23">
    <property type="entry name" value="PEPTIDE-METHIONINE (S)-S-OXIDE REDUCTASE"/>
    <property type="match status" value="1"/>
</dbReference>
<proteinExistence type="inferred from homology"/>
<keyword evidence="11" id="KW-1185">Reference proteome</keyword>
<sequence length="295" mass="32729">MMFVATVTVRNNCCVTLHKREATELSNARCRHVAELTMLAASSSLVAGSMVSSFSSSSSSYSLYSRLRQVCRHFINYRMGEMASKSQMPTPEEALPGRADPMKVSAKHEVNGNRTVPPFPEGTAMAIFGMGCYWGVEKKFWGQRGVYSTQVGFCGGFTPNPTYREVCTGKTGHAEVVRVVFHPEKISYADLLKVFWENHDPTQGMRQGNDIGTSYRSVIYTFTKQQLDEALASKDEFQKVLTGEGYGPITTEIAEAQPFYYAEDDHQQYLSKNPHGYCSLKGTGVSCPIGIKKKS</sequence>
<comment type="caution">
    <text evidence="10">The sequence shown here is derived from an EMBL/GenBank/DDBJ whole genome shotgun (WGS) entry which is preliminary data.</text>
</comment>
<gene>
    <name evidence="10" type="ORF">JOB18_010978</name>
</gene>
<evidence type="ECO:0000256" key="8">
    <source>
        <dbReference type="ARBA" id="ARBA00067384"/>
    </source>
</evidence>
<dbReference type="FunFam" id="3.30.1060.10:FF:000001">
    <property type="entry name" value="Peptide methionine sulfoxide reductase MsrA"/>
    <property type="match status" value="1"/>
</dbReference>
<protein>
    <recommendedName>
        <fullName evidence="8">Mitochondrial peptide methionine sulfoxide reductase</fullName>
        <ecNumber evidence="2">1.8.4.11</ecNumber>
    </recommendedName>
    <alternativeName>
        <fullName evidence="5">Protein-methionine-S-oxide reductase</fullName>
    </alternativeName>
</protein>
<evidence type="ECO:0000313" key="10">
    <source>
        <dbReference type="EMBL" id="KAG7508369.1"/>
    </source>
</evidence>
<dbReference type="InterPro" id="IPR002569">
    <property type="entry name" value="Met_Sox_Rdtase_MsrA_dom"/>
</dbReference>
<dbReference type="NCBIfam" id="TIGR00401">
    <property type="entry name" value="msrA"/>
    <property type="match status" value="1"/>
</dbReference>
<evidence type="ECO:0000259" key="9">
    <source>
        <dbReference type="Pfam" id="PF01625"/>
    </source>
</evidence>
<dbReference type="GO" id="GO:0034599">
    <property type="term" value="P:cellular response to oxidative stress"/>
    <property type="evidence" value="ECO:0007669"/>
    <property type="project" value="TreeGrafter"/>
</dbReference>
<dbReference type="Pfam" id="PF01625">
    <property type="entry name" value="PMSR"/>
    <property type="match status" value="1"/>
</dbReference>
<evidence type="ECO:0000256" key="6">
    <source>
        <dbReference type="ARBA" id="ARBA00047806"/>
    </source>
</evidence>
<dbReference type="EMBL" id="JAGKHQ010000009">
    <property type="protein sequence ID" value="KAG7508369.1"/>
    <property type="molecule type" value="Genomic_DNA"/>
</dbReference>
<comment type="catalytic activity">
    <reaction evidence="7">
        <text>[thioredoxin]-disulfide + L-methionine + H2O = L-methionine (S)-S-oxide + [thioredoxin]-dithiol</text>
        <dbReference type="Rhea" id="RHEA:19993"/>
        <dbReference type="Rhea" id="RHEA-COMP:10698"/>
        <dbReference type="Rhea" id="RHEA-COMP:10700"/>
        <dbReference type="ChEBI" id="CHEBI:15377"/>
        <dbReference type="ChEBI" id="CHEBI:29950"/>
        <dbReference type="ChEBI" id="CHEBI:50058"/>
        <dbReference type="ChEBI" id="CHEBI:57844"/>
        <dbReference type="ChEBI" id="CHEBI:58772"/>
        <dbReference type="EC" id="1.8.4.11"/>
    </reaction>
</comment>
<evidence type="ECO:0000313" key="11">
    <source>
        <dbReference type="Proteomes" id="UP000693946"/>
    </source>
</evidence>
<organism evidence="10 11">
    <name type="scientific">Solea senegalensis</name>
    <name type="common">Senegalese sole</name>
    <dbReference type="NCBI Taxonomy" id="28829"/>
    <lineage>
        <taxon>Eukaryota</taxon>
        <taxon>Metazoa</taxon>
        <taxon>Chordata</taxon>
        <taxon>Craniata</taxon>
        <taxon>Vertebrata</taxon>
        <taxon>Euteleostomi</taxon>
        <taxon>Actinopterygii</taxon>
        <taxon>Neopterygii</taxon>
        <taxon>Teleostei</taxon>
        <taxon>Neoteleostei</taxon>
        <taxon>Acanthomorphata</taxon>
        <taxon>Carangaria</taxon>
        <taxon>Pleuronectiformes</taxon>
        <taxon>Pleuronectoidei</taxon>
        <taxon>Soleidae</taxon>
        <taxon>Solea</taxon>
    </lineage>
</organism>
<feature type="domain" description="Peptide methionine sulphoxide reductase MsrA" evidence="9">
    <location>
        <begin position="126"/>
        <end position="278"/>
    </location>
</feature>
<dbReference type="GO" id="GO:0008113">
    <property type="term" value="F:peptide-methionine (S)-S-oxide reductase activity"/>
    <property type="evidence" value="ECO:0007669"/>
    <property type="project" value="UniProtKB-EC"/>
</dbReference>
<evidence type="ECO:0000256" key="1">
    <source>
        <dbReference type="ARBA" id="ARBA00005591"/>
    </source>
</evidence>
<comment type="similarity">
    <text evidence="1">Belongs to the MsrA Met sulfoxide reductase family.</text>
</comment>
<comment type="catalytic activity">
    <reaction evidence="6">
        <text>L-methionyl-[protein] + [thioredoxin]-disulfide + H2O = L-methionyl-(S)-S-oxide-[protein] + [thioredoxin]-dithiol</text>
        <dbReference type="Rhea" id="RHEA:14217"/>
        <dbReference type="Rhea" id="RHEA-COMP:10698"/>
        <dbReference type="Rhea" id="RHEA-COMP:10700"/>
        <dbReference type="Rhea" id="RHEA-COMP:12313"/>
        <dbReference type="Rhea" id="RHEA-COMP:12315"/>
        <dbReference type="ChEBI" id="CHEBI:15377"/>
        <dbReference type="ChEBI" id="CHEBI:16044"/>
        <dbReference type="ChEBI" id="CHEBI:29950"/>
        <dbReference type="ChEBI" id="CHEBI:44120"/>
        <dbReference type="ChEBI" id="CHEBI:50058"/>
        <dbReference type="EC" id="1.8.4.11"/>
    </reaction>
</comment>
<reference evidence="10 11" key="1">
    <citation type="journal article" date="2021" name="Sci. Rep.">
        <title>Chromosome anchoring in Senegalese sole (Solea senegalensis) reveals sex-associated markers and genome rearrangements in flatfish.</title>
        <authorList>
            <person name="Guerrero-Cozar I."/>
            <person name="Gomez-Garrido J."/>
            <person name="Berbel C."/>
            <person name="Martinez-Blanch J.F."/>
            <person name="Alioto T."/>
            <person name="Claros M.G."/>
            <person name="Gagnaire P.A."/>
            <person name="Manchado M."/>
        </authorList>
    </citation>
    <scope>NUCLEOTIDE SEQUENCE [LARGE SCALE GENOMIC DNA]</scope>
    <source>
        <strain evidence="10">Sse05_10M</strain>
    </source>
</reference>
<dbReference type="InterPro" id="IPR050162">
    <property type="entry name" value="MsrA_MetSO_reductase"/>
</dbReference>
<evidence type="ECO:0000256" key="4">
    <source>
        <dbReference type="ARBA" id="ARBA00024679"/>
    </source>
</evidence>